<dbReference type="NCBIfam" id="NF038153">
    <property type="entry name" value="lant_leader_L1a"/>
    <property type="match status" value="1"/>
</dbReference>
<evidence type="ECO:0000313" key="1">
    <source>
        <dbReference type="EMBL" id="KAB6084689.1"/>
    </source>
</evidence>
<dbReference type="NCBIfam" id="TIGR04149">
    <property type="entry name" value="GG_sam_targ_CFB"/>
    <property type="match status" value="1"/>
</dbReference>
<dbReference type="RefSeq" id="WP_151922097.1">
    <property type="nucleotide sequence ID" value="NZ_RCXZ01000022.1"/>
</dbReference>
<organism evidence="1 2">
    <name type="scientific">Bacteroides xylanisolvens</name>
    <dbReference type="NCBI Taxonomy" id="371601"/>
    <lineage>
        <taxon>Bacteria</taxon>
        <taxon>Pseudomonadati</taxon>
        <taxon>Bacteroidota</taxon>
        <taxon>Bacteroidia</taxon>
        <taxon>Bacteroidales</taxon>
        <taxon>Bacteroidaceae</taxon>
        <taxon>Bacteroides</taxon>
    </lineage>
</organism>
<gene>
    <name evidence="1" type="ORF">GA560_06915</name>
</gene>
<accession>A0A4Q5DC95</accession>
<dbReference type="EMBL" id="WDER01000013">
    <property type="protein sequence ID" value="KAB6084689.1"/>
    <property type="molecule type" value="Genomic_DNA"/>
</dbReference>
<sequence length="99" mass="11194">MEEKKKLKKLVLKKEEIVNLNDYQMRQIQGGSTYPCVKSIIETVAASISIVTSVYETGKEASAWNCPESQQKDCMGDISKYVMTGGCLIPEVDIYSWYM</sequence>
<reference evidence="1 2" key="1">
    <citation type="journal article" date="2019" name="Nat. Med.">
        <title>A library of human gut bacterial isolates paired with longitudinal multiomics data enables mechanistic microbiome research.</title>
        <authorList>
            <person name="Poyet M."/>
            <person name="Groussin M."/>
            <person name="Gibbons S.M."/>
            <person name="Avila-Pacheco J."/>
            <person name="Jiang X."/>
            <person name="Kearney S.M."/>
            <person name="Perrotta A.R."/>
            <person name="Berdy B."/>
            <person name="Zhao S."/>
            <person name="Lieberman T.D."/>
            <person name="Swanson P.K."/>
            <person name="Smith M."/>
            <person name="Roesemann S."/>
            <person name="Alexander J.E."/>
            <person name="Rich S.A."/>
            <person name="Livny J."/>
            <person name="Vlamakis H."/>
            <person name="Clish C."/>
            <person name="Bullock K."/>
            <person name="Deik A."/>
            <person name="Scott J."/>
            <person name="Pierce K.A."/>
            <person name="Xavier R.J."/>
            <person name="Alm E.J."/>
        </authorList>
    </citation>
    <scope>NUCLEOTIDE SEQUENCE [LARGE SCALE GENOMIC DNA]</scope>
    <source>
        <strain evidence="1 2">BIOML-A73</strain>
    </source>
</reference>
<evidence type="ECO:0000313" key="2">
    <source>
        <dbReference type="Proteomes" id="UP000474077"/>
    </source>
</evidence>
<name>A0A4Q5DC95_9BACE</name>
<dbReference type="InterPro" id="IPR058238">
    <property type="entry name" value="Lant_leader_dom"/>
</dbReference>
<proteinExistence type="predicted"/>
<dbReference type="Proteomes" id="UP000474077">
    <property type="component" value="Unassembled WGS sequence"/>
</dbReference>
<comment type="caution">
    <text evidence="1">The sequence shown here is derived from an EMBL/GenBank/DDBJ whole genome shotgun (WGS) entry which is preliminary data.</text>
</comment>
<protein>
    <submittedName>
        <fullName evidence="1">RSAM-modified peptide</fullName>
    </submittedName>
</protein>
<dbReference type="InterPro" id="IPR026408">
    <property type="entry name" value="GG_sam_targ_CFB"/>
</dbReference>
<dbReference type="AlphaFoldDB" id="A0A4Q5DC95"/>